<dbReference type="EMBL" id="BTGU01000042">
    <property type="protein sequence ID" value="GMN52625.1"/>
    <property type="molecule type" value="Genomic_DNA"/>
</dbReference>
<keyword evidence="2" id="KW-1185">Reference proteome</keyword>
<protein>
    <submittedName>
        <fullName evidence="1">Uncharacterized protein</fullName>
    </submittedName>
</protein>
<reference evidence="1" key="1">
    <citation type="submission" date="2023-07" db="EMBL/GenBank/DDBJ databases">
        <title>draft genome sequence of fig (Ficus carica).</title>
        <authorList>
            <person name="Takahashi T."/>
            <person name="Nishimura K."/>
        </authorList>
    </citation>
    <scope>NUCLEOTIDE SEQUENCE</scope>
</reference>
<comment type="caution">
    <text evidence="1">The sequence shown here is derived from an EMBL/GenBank/DDBJ whole genome shotgun (WGS) entry which is preliminary data.</text>
</comment>
<evidence type="ECO:0000313" key="2">
    <source>
        <dbReference type="Proteomes" id="UP001187192"/>
    </source>
</evidence>
<name>A0AA88AI35_FICCA</name>
<proteinExistence type="predicted"/>
<gene>
    <name evidence="1" type="ORF">TIFTF001_021770</name>
</gene>
<organism evidence="1 2">
    <name type="scientific">Ficus carica</name>
    <name type="common">Common fig</name>
    <dbReference type="NCBI Taxonomy" id="3494"/>
    <lineage>
        <taxon>Eukaryota</taxon>
        <taxon>Viridiplantae</taxon>
        <taxon>Streptophyta</taxon>
        <taxon>Embryophyta</taxon>
        <taxon>Tracheophyta</taxon>
        <taxon>Spermatophyta</taxon>
        <taxon>Magnoliopsida</taxon>
        <taxon>eudicotyledons</taxon>
        <taxon>Gunneridae</taxon>
        <taxon>Pentapetalae</taxon>
        <taxon>rosids</taxon>
        <taxon>fabids</taxon>
        <taxon>Rosales</taxon>
        <taxon>Moraceae</taxon>
        <taxon>Ficeae</taxon>
        <taxon>Ficus</taxon>
    </lineage>
</organism>
<accession>A0AA88AI35</accession>
<dbReference type="Proteomes" id="UP001187192">
    <property type="component" value="Unassembled WGS sequence"/>
</dbReference>
<evidence type="ECO:0000313" key="1">
    <source>
        <dbReference type="EMBL" id="GMN52625.1"/>
    </source>
</evidence>
<sequence length="95" mass="10737">MAVISDGDLPAIFPRFSCDFQRFFARSLAIFIKSQFHEFLAAEIFQSAFSPQICASHRQIWLLAVGDDEEDLRQLHGRPTLIMTLAGTGEDFTEV</sequence>
<dbReference type="AlphaFoldDB" id="A0AA88AI35"/>